<evidence type="ECO:0000256" key="1">
    <source>
        <dbReference type="SAM" id="SignalP"/>
    </source>
</evidence>
<protein>
    <submittedName>
        <fullName evidence="2">Uncharacterized protein</fullName>
    </submittedName>
</protein>
<sequence length="616" mass="70523">MSKFTKSILILLCCTVFQQVQAQKYKDIFALLEAKNYDTAIPMLRSYLSDKKKATEANPNLRMGLYYEELVAGYHLVKDSTAILEAADSSLKYLVIAKTLIDEKELKKNDEFYQMYYRRDLRTGDFGIKLSDVQLDLDNKIKATSNIVSNARQIYKNLYVINSNYTFCKSSYANIVKNHSQEKEFLVHAHKPQMDTLDLMITYMSDVRNAFNKVREAVSLTGVKGYSPELELKQIRSYGKDGLSEVNFYANDVEAWDYGTWAESSFKTIERDVLTLKQELVDFDKKLKAQGESMNGLATVRFETLNTKIDHSLIREMHDLDNNPLPEKLFNIQIGLNLFDFITKPLQNPRIEDEMDIDYQLEITDSLIHILDGIGKNAATLVEPYITVGKKKYASLVEGEYGGDFGLIKLRQKMETFVKTNKEIWEKKHQAVDLKSKWGVSVDGKDSLYLAPREDGVYATRYLSDFYTVATMKDDSSNTYVIGIDFKDKVDHGFIAKVNNARQIVWKEKITLKSFNYDKSDLLVYGAFVPAQSGMVTAYLYSVTEKPHHNMLAVSTDFSGKVKWINHIDAPRQPVQVKLNDIVKETIFYFVAEDKMDTIGPGEVAYKVIDRTGNVR</sequence>
<gene>
    <name evidence="2" type="ORF">N6H18_17915</name>
</gene>
<keyword evidence="3" id="KW-1185">Reference proteome</keyword>
<dbReference type="EMBL" id="CP106679">
    <property type="protein sequence ID" value="UXP32219.1"/>
    <property type="molecule type" value="Genomic_DNA"/>
</dbReference>
<dbReference type="RefSeq" id="WP_262309655.1">
    <property type="nucleotide sequence ID" value="NZ_CP106679.1"/>
</dbReference>
<name>A0ABY6CQW4_9BACT</name>
<proteinExistence type="predicted"/>
<organism evidence="2 3">
    <name type="scientific">Reichenbachiella agarivorans</name>
    <dbReference type="NCBI Taxonomy" id="2979464"/>
    <lineage>
        <taxon>Bacteria</taxon>
        <taxon>Pseudomonadati</taxon>
        <taxon>Bacteroidota</taxon>
        <taxon>Cytophagia</taxon>
        <taxon>Cytophagales</taxon>
        <taxon>Reichenbachiellaceae</taxon>
        <taxon>Reichenbachiella</taxon>
    </lineage>
</organism>
<feature type="chain" id="PRO_5045504490" evidence="1">
    <location>
        <begin position="23"/>
        <end position="616"/>
    </location>
</feature>
<reference evidence="2" key="1">
    <citation type="submission" date="2022-09" db="EMBL/GenBank/DDBJ databases">
        <title>Comparative genomics and taxonomic characterization of three novel marine species of genus Reichenbachiella exhibiting antioxidant and polysaccharide degradation activities.</title>
        <authorList>
            <person name="Muhammad N."/>
            <person name="Lee Y.-J."/>
            <person name="Ko J."/>
            <person name="Kim S.-G."/>
        </authorList>
    </citation>
    <scope>NUCLEOTIDE SEQUENCE</scope>
    <source>
        <strain evidence="2">BKB1-1</strain>
    </source>
</reference>
<evidence type="ECO:0000313" key="2">
    <source>
        <dbReference type="EMBL" id="UXP32219.1"/>
    </source>
</evidence>
<feature type="signal peptide" evidence="1">
    <location>
        <begin position="1"/>
        <end position="22"/>
    </location>
</feature>
<keyword evidence="1" id="KW-0732">Signal</keyword>
<accession>A0ABY6CQW4</accession>
<dbReference type="Proteomes" id="UP001065174">
    <property type="component" value="Chromosome"/>
</dbReference>
<evidence type="ECO:0000313" key="3">
    <source>
        <dbReference type="Proteomes" id="UP001065174"/>
    </source>
</evidence>